<feature type="compositionally biased region" description="Basic and acidic residues" evidence="1">
    <location>
        <begin position="310"/>
        <end position="321"/>
    </location>
</feature>
<proteinExistence type="predicted"/>
<accession>A0A4E0RHU1</accession>
<sequence>MEISDLNTPRTSTPGRNILHDILTESVTTTRTRFTIHSPVDRIPLPTTKCTTKTTIKNRMWNPNFDLTSPNPVQELRQVGDCGSRNCITPSPTAILGLHTSLFQSSPYTTSEPFTRTVELRQKTDMDKIIVEDGAVLQSEQKLEDFNHLSELPTEIRNTNFTKGESDGMLHFDLGKVLNSLNDTVVRNYGSNLRDRRFRVVVRLRRRKHVNKRRSFRNKAIPSPSPISKILLNSSEEFVQGASAAQSGGRIFGSNLRALDSPSRCPSTALTKMRKFQRPSIDSPMRKTVLSRYDRRKSSSPRPSSRRRSRDSMKKSHRDID</sequence>
<organism evidence="2 3">
    <name type="scientific">Fasciola hepatica</name>
    <name type="common">Liver fluke</name>
    <dbReference type="NCBI Taxonomy" id="6192"/>
    <lineage>
        <taxon>Eukaryota</taxon>
        <taxon>Metazoa</taxon>
        <taxon>Spiralia</taxon>
        <taxon>Lophotrochozoa</taxon>
        <taxon>Platyhelminthes</taxon>
        <taxon>Trematoda</taxon>
        <taxon>Digenea</taxon>
        <taxon>Plagiorchiida</taxon>
        <taxon>Echinostomata</taxon>
        <taxon>Echinostomatoidea</taxon>
        <taxon>Fasciolidae</taxon>
        <taxon>Fasciola</taxon>
    </lineage>
</organism>
<evidence type="ECO:0000313" key="3">
    <source>
        <dbReference type="Proteomes" id="UP000230066"/>
    </source>
</evidence>
<dbReference type="Proteomes" id="UP000230066">
    <property type="component" value="Unassembled WGS sequence"/>
</dbReference>
<feature type="compositionally biased region" description="Basic residues" evidence="1">
    <location>
        <begin position="298"/>
        <end position="309"/>
    </location>
</feature>
<evidence type="ECO:0000313" key="2">
    <source>
        <dbReference type="EMBL" id="THD27376.1"/>
    </source>
</evidence>
<feature type="region of interest" description="Disordered" evidence="1">
    <location>
        <begin position="276"/>
        <end position="321"/>
    </location>
</feature>
<dbReference type="EMBL" id="JXXN02000441">
    <property type="protein sequence ID" value="THD27376.1"/>
    <property type="molecule type" value="Genomic_DNA"/>
</dbReference>
<gene>
    <name evidence="2" type="ORF">D915_001826</name>
</gene>
<reference evidence="2" key="1">
    <citation type="submission" date="2019-03" db="EMBL/GenBank/DDBJ databases">
        <title>Improved annotation for the trematode Fasciola hepatica.</title>
        <authorList>
            <person name="Choi Y.-J."/>
            <person name="Martin J."/>
            <person name="Mitreva M."/>
        </authorList>
    </citation>
    <scope>NUCLEOTIDE SEQUENCE [LARGE SCALE GENOMIC DNA]</scope>
</reference>
<dbReference type="AlphaFoldDB" id="A0A4E0RHU1"/>
<name>A0A4E0RHU1_FASHE</name>
<comment type="caution">
    <text evidence="2">The sequence shown here is derived from an EMBL/GenBank/DDBJ whole genome shotgun (WGS) entry which is preliminary data.</text>
</comment>
<evidence type="ECO:0000256" key="1">
    <source>
        <dbReference type="SAM" id="MobiDB-lite"/>
    </source>
</evidence>
<protein>
    <submittedName>
        <fullName evidence="2">Uncharacterized protein</fullName>
    </submittedName>
</protein>
<keyword evidence="3" id="KW-1185">Reference proteome</keyword>